<proteinExistence type="predicted"/>
<gene>
    <name evidence="1" type="ORF">SAMN02746089_00428</name>
</gene>
<dbReference type="AlphaFoldDB" id="A0A1M4UB62"/>
<keyword evidence="2" id="KW-1185">Reference proteome</keyword>
<dbReference type="EMBL" id="FQVH01000002">
    <property type="protein sequence ID" value="SHE53878.1"/>
    <property type="molecule type" value="Genomic_DNA"/>
</dbReference>
<reference evidence="1 2" key="1">
    <citation type="submission" date="2016-11" db="EMBL/GenBank/DDBJ databases">
        <authorList>
            <person name="Jaros S."/>
            <person name="Januszkiewicz K."/>
            <person name="Wedrychowicz H."/>
        </authorList>
    </citation>
    <scope>NUCLEOTIDE SEQUENCE [LARGE SCALE GENOMIC DNA]</scope>
    <source>
        <strain evidence="1 2">DSM 17918</strain>
    </source>
</reference>
<protein>
    <submittedName>
        <fullName evidence="1">Uncharacterized protein</fullName>
    </submittedName>
</protein>
<name>A0A1M4UB62_9THEO</name>
<sequence>MRNNFKWKSVLIILLLTILGTTTWFYYINKSNTKIPEKARLVTSEDYKRC</sequence>
<dbReference type="Proteomes" id="UP000184088">
    <property type="component" value="Unassembled WGS sequence"/>
</dbReference>
<accession>A0A1M4UB62</accession>
<organism evidence="1 2">
    <name type="scientific">Caldanaerobius fijiensis DSM 17918</name>
    <dbReference type="NCBI Taxonomy" id="1121256"/>
    <lineage>
        <taxon>Bacteria</taxon>
        <taxon>Bacillati</taxon>
        <taxon>Bacillota</taxon>
        <taxon>Clostridia</taxon>
        <taxon>Thermoanaerobacterales</taxon>
        <taxon>Thermoanaerobacteraceae</taxon>
        <taxon>Caldanaerobius</taxon>
    </lineage>
</organism>
<evidence type="ECO:0000313" key="2">
    <source>
        <dbReference type="Proteomes" id="UP000184088"/>
    </source>
</evidence>
<dbReference type="STRING" id="1121256.SAMN02746089_00428"/>
<evidence type="ECO:0000313" key="1">
    <source>
        <dbReference type="EMBL" id="SHE53878.1"/>
    </source>
</evidence>